<dbReference type="CDD" id="cd11297">
    <property type="entry name" value="PIN_LabA-like_N_1"/>
    <property type="match status" value="1"/>
</dbReference>
<evidence type="ECO:0000313" key="2">
    <source>
        <dbReference type="EMBL" id="MCA1856655.1"/>
    </source>
</evidence>
<dbReference type="PROSITE" id="PS51644">
    <property type="entry name" value="HTH_OST"/>
    <property type="match status" value="1"/>
</dbReference>
<evidence type="ECO:0000259" key="1">
    <source>
        <dbReference type="PROSITE" id="PS51644"/>
    </source>
</evidence>
<gene>
    <name evidence="2" type="ORF">LE190_12075</name>
</gene>
<sequence>MNNESRVAVLVDCDNTNPGAVEFALLNVARFGRVVVRRGYGNHGTLTNKWRETLVSLAFTPCLQFQYAAGKNTADMALALDALEILFDQRADCFFLVTSDSDFVYLCRKLHERGASVYIVGEAKTPDALRNASDQFFEWLPTPLVTESSAQNATPRPKGEPPVVRRRPRFVSDAVALLASDSPEGKVHVSMLGQYLRRTRPEFTPAGFGYTGLLDMLKAYDLLSLKKEEGGHYTVRPANGQPPTGESVSK</sequence>
<dbReference type="Gene3D" id="3.40.50.1010">
    <property type="entry name" value="5'-nuclease"/>
    <property type="match status" value="1"/>
</dbReference>
<dbReference type="EMBL" id="JAHYBX010000004">
    <property type="protein sequence ID" value="MCA1856655.1"/>
    <property type="molecule type" value="Genomic_DNA"/>
</dbReference>
<dbReference type="InterPro" id="IPR021139">
    <property type="entry name" value="NYN"/>
</dbReference>
<dbReference type="PANTHER" id="PTHR35811">
    <property type="entry name" value="SLR1870 PROTEIN"/>
    <property type="match status" value="1"/>
</dbReference>
<organism evidence="2 3">
    <name type="scientific">Massilia hydrophila</name>
    <dbReference type="NCBI Taxonomy" id="3044279"/>
    <lineage>
        <taxon>Bacteria</taxon>
        <taxon>Pseudomonadati</taxon>
        <taxon>Pseudomonadota</taxon>
        <taxon>Betaproteobacteria</taxon>
        <taxon>Burkholderiales</taxon>
        <taxon>Oxalobacteraceae</taxon>
        <taxon>Telluria group</taxon>
        <taxon>Massilia</taxon>
    </lineage>
</organism>
<dbReference type="CDD" id="cd10146">
    <property type="entry name" value="LabA_like_C"/>
    <property type="match status" value="1"/>
</dbReference>
<evidence type="ECO:0000313" key="3">
    <source>
        <dbReference type="Proteomes" id="UP001198602"/>
    </source>
</evidence>
<dbReference type="Pfam" id="PF01936">
    <property type="entry name" value="NYN"/>
    <property type="match status" value="1"/>
</dbReference>
<dbReference type="Gene3D" id="3.30.420.610">
    <property type="entry name" value="LOTUS domain-like"/>
    <property type="match status" value="1"/>
</dbReference>
<keyword evidence="3" id="KW-1185">Reference proteome</keyword>
<dbReference type="Pfam" id="PF12872">
    <property type="entry name" value="OST-HTH"/>
    <property type="match status" value="1"/>
</dbReference>
<dbReference type="PANTHER" id="PTHR35811:SF1">
    <property type="entry name" value="HTH OST-TYPE DOMAIN-CONTAINING PROTEIN"/>
    <property type="match status" value="1"/>
</dbReference>
<proteinExistence type="predicted"/>
<dbReference type="RefSeq" id="WP_225238933.1">
    <property type="nucleotide sequence ID" value="NZ_JAHYBX010000004.1"/>
</dbReference>
<dbReference type="Proteomes" id="UP001198602">
    <property type="component" value="Unassembled WGS sequence"/>
</dbReference>
<comment type="caution">
    <text evidence="2">The sequence shown here is derived from an EMBL/GenBank/DDBJ whole genome shotgun (WGS) entry which is preliminary data.</text>
</comment>
<dbReference type="InterPro" id="IPR041966">
    <property type="entry name" value="LOTUS-like"/>
</dbReference>
<name>A0ABS7YE72_9BURK</name>
<protein>
    <submittedName>
        <fullName evidence="2">NYN domain-containing protein</fullName>
    </submittedName>
</protein>
<reference evidence="2 3" key="1">
    <citation type="submission" date="2021-07" db="EMBL/GenBank/DDBJ databases">
        <title>Characterization of Violacein-producing bacteria and related species.</title>
        <authorList>
            <person name="Wilson H.S."/>
            <person name="De Leon M.E."/>
        </authorList>
    </citation>
    <scope>NUCLEOTIDE SEQUENCE [LARGE SCALE GENOMIC DNA]</scope>
    <source>
        <strain evidence="2 3">HSC-2F05</strain>
    </source>
</reference>
<accession>A0ABS7YE72</accession>
<dbReference type="InterPro" id="IPR025605">
    <property type="entry name" value="OST-HTH/LOTUS_dom"/>
</dbReference>
<feature type="domain" description="HTH OST-type" evidence="1">
    <location>
        <begin position="166"/>
        <end position="239"/>
    </location>
</feature>